<dbReference type="Proteomes" id="UP000309454">
    <property type="component" value="Unassembled WGS sequence"/>
</dbReference>
<evidence type="ECO:0000313" key="4">
    <source>
        <dbReference type="EMBL" id="TJW10233.1"/>
    </source>
</evidence>
<dbReference type="AlphaFoldDB" id="A0A3N0AAM8"/>
<keyword evidence="2" id="KW-1133">Transmembrane helix</keyword>
<proteinExistence type="predicted"/>
<feature type="compositionally biased region" description="Low complexity" evidence="1">
    <location>
        <begin position="227"/>
        <end position="239"/>
    </location>
</feature>
<keyword evidence="2" id="KW-0472">Membrane</keyword>
<feature type="transmembrane region" description="Helical" evidence="2">
    <location>
        <begin position="41"/>
        <end position="61"/>
    </location>
</feature>
<feature type="region of interest" description="Disordered" evidence="1">
    <location>
        <begin position="219"/>
        <end position="254"/>
    </location>
</feature>
<dbReference type="GeneID" id="93356772"/>
<evidence type="ECO:0000256" key="2">
    <source>
        <dbReference type="SAM" id="Phobius"/>
    </source>
</evidence>
<name>A0A3N0AAM8_9ACTN</name>
<dbReference type="OrthoDB" id="81897at2"/>
<feature type="transmembrane region" description="Helical" evidence="2">
    <location>
        <begin position="97"/>
        <end position="113"/>
    </location>
</feature>
<evidence type="ECO:0008006" key="7">
    <source>
        <dbReference type="Google" id="ProtNLM"/>
    </source>
</evidence>
<keyword evidence="5" id="KW-1185">Reference proteome</keyword>
<reference evidence="4 5" key="1">
    <citation type="submission" date="2019-04" db="EMBL/GenBank/DDBJ databases">
        <title>Microbes associate with the intestines of laboratory mice.</title>
        <authorList>
            <person name="Navarre W."/>
            <person name="Wong E."/>
            <person name="Huang K.C."/>
            <person name="Tropini C."/>
            <person name="Ng K."/>
            <person name="Yu B."/>
        </authorList>
    </citation>
    <scope>NUCLEOTIDE SEQUENCE [LARGE SCALE GENOMIC DNA]</scope>
    <source>
        <strain evidence="4 5">NM48_B13</strain>
    </source>
</reference>
<protein>
    <recommendedName>
        <fullName evidence="7">Conjugal transfer protein TraX</fullName>
    </recommendedName>
</protein>
<feature type="transmembrane region" description="Helical" evidence="2">
    <location>
        <begin position="306"/>
        <end position="323"/>
    </location>
</feature>
<dbReference type="Pfam" id="PF05857">
    <property type="entry name" value="TraX"/>
    <property type="match status" value="2"/>
</dbReference>
<reference evidence="3 6" key="2">
    <citation type="submission" date="2020-08" db="EMBL/GenBank/DDBJ databases">
        <title>Sequencing the genomes of 1000 actinobacteria strains.</title>
        <authorList>
            <person name="Klenk H.-P."/>
        </authorList>
    </citation>
    <scope>NUCLEOTIDE SEQUENCE [LARGE SCALE GENOMIC DNA]</scope>
    <source>
        <strain evidence="3 6">DSM 22242</strain>
    </source>
</reference>
<evidence type="ECO:0000256" key="1">
    <source>
        <dbReference type="SAM" id="MobiDB-lite"/>
    </source>
</evidence>
<feature type="transmembrane region" description="Helical" evidence="2">
    <location>
        <begin position="335"/>
        <end position="353"/>
    </location>
</feature>
<sequence length="356" mass="36975">MGERQSAPGGFDGFGLKATAIVAMTCNHVANVFAGQLPAAVLYPLFAVGGLTFPIMAFLLVEGYHHTSNVGKYALRLAIFACVAQVPYSLLWGAVPNVLFTLLVGLGALWLHGKMGRNPLFLLVLMAAALLTLPFDWGCIGVLLVFLFHVVRPEDEAGAAGGGTGPSLRFATGRRIAAAMLVPYLAIGLPALLELPGALEGGVQAQPVMAAAQPSAVLDAQNGTAGGPTTAAAEAAGGESPVTPLATASTDSDDNSLGNQAADFAAHTAENMVPFSLDSLIAGDASPHTANTIAQAGHLAEVWGNIGYAFVGFTLAIVVLSCYNGQRGRPMKWFFYGYYPAHLLIIWLVRAFLLPG</sequence>
<dbReference type="RefSeq" id="WP_123185465.1">
    <property type="nucleotide sequence ID" value="NZ_CANSOV010000020.1"/>
</dbReference>
<evidence type="ECO:0000313" key="5">
    <source>
        <dbReference type="Proteomes" id="UP000309454"/>
    </source>
</evidence>
<dbReference type="Proteomes" id="UP000530850">
    <property type="component" value="Unassembled WGS sequence"/>
</dbReference>
<comment type="caution">
    <text evidence="3">The sequence shown here is derived from an EMBL/GenBank/DDBJ whole genome shotgun (WGS) entry which is preliminary data.</text>
</comment>
<keyword evidence="2" id="KW-0812">Transmembrane</keyword>
<dbReference type="InterPro" id="IPR008875">
    <property type="entry name" value="TraX"/>
</dbReference>
<evidence type="ECO:0000313" key="3">
    <source>
        <dbReference type="EMBL" id="MBB3171580.1"/>
    </source>
</evidence>
<gene>
    <name evidence="4" type="ORF">E5982_06635</name>
    <name evidence="3" type="ORF">FHR31_001400</name>
</gene>
<organism evidence="3 6">
    <name type="scientific">Parvibacter caecicola</name>
    <dbReference type="NCBI Taxonomy" id="747645"/>
    <lineage>
        <taxon>Bacteria</taxon>
        <taxon>Bacillati</taxon>
        <taxon>Actinomycetota</taxon>
        <taxon>Coriobacteriia</taxon>
        <taxon>Coriobacteriales</taxon>
        <taxon>Coriobacteriaceae</taxon>
        <taxon>Parvibacter</taxon>
    </lineage>
</organism>
<dbReference type="EMBL" id="SSTM01000004">
    <property type="protein sequence ID" value="TJW10233.1"/>
    <property type="molecule type" value="Genomic_DNA"/>
</dbReference>
<feature type="transmembrane region" description="Helical" evidence="2">
    <location>
        <begin position="120"/>
        <end position="148"/>
    </location>
</feature>
<dbReference type="EMBL" id="JACHYA010000004">
    <property type="protein sequence ID" value="MBB3171580.1"/>
    <property type="molecule type" value="Genomic_DNA"/>
</dbReference>
<accession>A0A3N0AAM8</accession>
<evidence type="ECO:0000313" key="6">
    <source>
        <dbReference type="Proteomes" id="UP000530850"/>
    </source>
</evidence>